<comment type="caution">
    <text evidence="2">The sequence shown here is derived from an EMBL/GenBank/DDBJ whole genome shotgun (WGS) entry which is preliminary data.</text>
</comment>
<feature type="signal peptide" evidence="1">
    <location>
        <begin position="1"/>
        <end position="24"/>
    </location>
</feature>
<keyword evidence="1" id="KW-0732">Signal</keyword>
<name>A0A9D3T917_MEGAT</name>
<accession>A0A9D3T917</accession>
<organism evidence="2 3">
    <name type="scientific">Megalops atlanticus</name>
    <name type="common">Tarpon</name>
    <name type="synonym">Clupea gigantea</name>
    <dbReference type="NCBI Taxonomy" id="7932"/>
    <lineage>
        <taxon>Eukaryota</taxon>
        <taxon>Metazoa</taxon>
        <taxon>Chordata</taxon>
        <taxon>Craniata</taxon>
        <taxon>Vertebrata</taxon>
        <taxon>Euteleostomi</taxon>
        <taxon>Actinopterygii</taxon>
        <taxon>Neopterygii</taxon>
        <taxon>Teleostei</taxon>
        <taxon>Elopiformes</taxon>
        <taxon>Megalopidae</taxon>
        <taxon>Megalops</taxon>
    </lineage>
</organism>
<proteinExistence type="predicted"/>
<evidence type="ECO:0000313" key="3">
    <source>
        <dbReference type="Proteomes" id="UP001046870"/>
    </source>
</evidence>
<dbReference type="Proteomes" id="UP001046870">
    <property type="component" value="Chromosome 13"/>
</dbReference>
<protein>
    <recommendedName>
        <fullName evidence="4">ALK tyrosine kinase receptor</fullName>
    </recommendedName>
</protein>
<evidence type="ECO:0000256" key="1">
    <source>
        <dbReference type="SAM" id="SignalP"/>
    </source>
</evidence>
<reference evidence="2" key="1">
    <citation type="submission" date="2021-01" db="EMBL/GenBank/DDBJ databases">
        <authorList>
            <person name="Zahm M."/>
            <person name="Roques C."/>
            <person name="Cabau C."/>
            <person name="Klopp C."/>
            <person name="Donnadieu C."/>
            <person name="Jouanno E."/>
            <person name="Lampietro C."/>
            <person name="Louis A."/>
            <person name="Herpin A."/>
            <person name="Echchiki A."/>
            <person name="Berthelot C."/>
            <person name="Parey E."/>
            <person name="Roest-Crollius H."/>
            <person name="Braasch I."/>
            <person name="Postlethwait J."/>
            <person name="Bobe J."/>
            <person name="Montfort J."/>
            <person name="Bouchez O."/>
            <person name="Begum T."/>
            <person name="Mejri S."/>
            <person name="Adams A."/>
            <person name="Chen W.-J."/>
            <person name="Guiguen Y."/>
        </authorList>
    </citation>
    <scope>NUCLEOTIDE SEQUENCE</scope>
    <source>
        <strain evidence="2">YG-15Mar2019-1</strain>
        <tissue evidence="2">Brain</tissue>
    </source>
</reference>
<evidence type="ECO:0000313" key="2">
    <source>
        <dbReference type="EMBL" id="KAG7466071.1"/>
    </source>
</evidence>
<feature type="chain" id="PRO_5038933234" description="ALK tyrosine kinase receptor" evidence="1">
    <location>
        <begin position="25"/>
        <end position="400"/>
    </location>
</feature>
<keyword evidence="3" id="KW-1185">Reference proteome</keyword>
<dbReference type="AlphaFoldDB" id="A0A9D3T917"/>
<dbReference type="OrthoDB" id="65481at2759"/>
<gene>
    <name evidence="2" type="ORF">MATL_G00160930</name>
</gene>
<sequence length="400" mass="44563">MTIRTFYLLILSAAFLAELRCVSQKTTTGATLPTAGLINSSGDASSKKDANQTYSSRLKRKNLSVDFAIPSLLRNYLSAFIKRPLNGDCQNFNGCYTVRSNLRMHCIPLQKIVSSLLETKLSASESLEKENLSAAGQLPYRHKRPLSNVLNLGLTKASRKSNQVVIEIGEDMVRTGCGGLTVEEDAPLFFLEMDLTRILEWWLGAEGGRLRVRLMPERRAQVPGREEKYSAAIRAADPRLFLQIASRGAVQSGSAAGAPRGFWNFTWTAEDQLSFPQGMASSEFRCHGNRQPCDRPSDGSPEFSWSVMTAEDPWEEGRETLQKVARIQNWEEGQFLWVNGSALGGPWVLSPWLWGGSRTCSLDMTVFLHPQQSGRYTVWLIERDKTPYALLSTDTPRSSG</sequence>
<evidence type="ECO:0008006" key="4">
    <source>
        <dbReference type="Google" id="ProtNLM"/>
    </source>
</evidence>
<dbReference type="EMBL" id="JAFDVH010000013">
    <property type="protein sequence ID" value="KAG7466071.1"/>
    <property type="molecule type" value="Genomic_DNA"/>
</dbReference>